<dbReference type="Gene3D" id="2.40.50.140">
    <property type="entry name" value="Nucleic acid-binding proteins"/>
    <property type="match status" value="2"/>
</dbReference>
<dbReference type="Proteomes" id="UP001501352">
    <property type="component" value="Unassembled WGS sequence"/>
</dbReference>
<dbReference type="InterPro" id="IPR050181">
    <property type="entry name" value="Cold_shock_domain"/>
</dbReference>
<dbReference type="PRINTS" id="PR00050">
    <property type="entry name" value="COLDSHOCK"/>
</dbReference>
<comment type="caution">
    <text evidence="2">The sequence shown here is derived from an EMBL/GenBank/DDBJ whole genome shotgun (WGS) entry which is preliminary data.</text>
</comment>
<feature type="domain" description="CSD" evidence="1">
    <location>
        <begin position="25"/>
        <end position="91"/>
    </location>
</feature>
<protein>
    <submittedName>
        <fullName evidence="2">Stationary phase survival protein CspD</fullName>
    </submittedName>
</protein>
<gene>
    <name evidence="2" type="primary">cspD</name>
    <name evidence="2" type="ORF">GCM10009422_18860</name>
</gene>
<evidence type="ECO:0000259" key="1">
    <source>
        <dbReference type="PROSITE" id="PS51857"/>
    </source>
</evidence>
<accession>A0ABN1GXU5</accession>
<dbReference type="InterPro" id="IPR012340">
    <property type="entry name" value="NA-bd_OB-fold"/>
</dbReference>
<organism evidence="2 3">
    <name type="scientific">Brevundimonas kwangchunensis</name>
    <dbReference type="NCBI Taxonomy" id="322163"/>
    <lineage>
        <taxon>Bacteria</taxon>
        <taxon>Pseudomonadati</taxon>
        <taxon>Pseudomonadota</taxon>
        <taxon>Alphaproteobacteria</taxon>
        <taxon>Caulobacterales</taxon>
        <taxon>Caulobacteraceae</taxon>
        <taxon>Brevundimonas</taxon>
    </lineage>
</organism>
<dbReference type="PANTHER" id="PTHR11544">
    <property type="entry name" value="COLD SHOCK DOMAIN CONTAINING PROTEINS"/>
    <property type="match status" value="1"/>
</dbReference>
<name>A0ABN1GXU5_9CAUL</name>
<evidence type="ECO:0000313" key="2">
    <source>
        <dbReference type="EMBL" id="GAA0623066.1"/>
    </source>
</evidence>
<reference evidence="2 3" key="1">
    <citation type="journal article" date="2019" name="Int. J. Syst. Evol. Microbiol.">
        <title>The Global Catalogue of Microorganisms (GCM) 10K type strain sequencing project: providing services to taxonomists for standard genome sequencing and annotation.</title>
        <authorList>
            <consortium name="The Broad Institute Genomics Platform"/>
            <consortium name="The Broad Institute Genome Sequencing Center for Infectious Disease"/>
            <person name="Wu L."/>
            <person name="Ma J."/>
        </authorList>
    </citation>
    <scope>NUCLEOTIDE SEQUENCE [LARGE SCALE GENOMIC DNA]</scope>
    <source>
        <strain evidence="2 3">JCM 12928</strain>
    </source>
</reference>
<evidence type="ECO:0000313" key="3">
    <source>
        <dbReference type="Proteomes" id="UP001501352"/>
    </source>
</evidence>
<dbReference type="SMART" id="SM00357">
    <property type="entry name" value="CSP"/>
    <property type="match status" value="2"/>
</dbReference>
<dbReference type="EMBL" id="BAAAGA010000005">
    <property type="protein sequence ID" value="GAA0623066.1"/>
    <property type="molecule type" value="Genomic_DNA"/>
</dbReference>
<sequence>MFAGSAGWGKVVSDYEGAEAATVVRIAGRIKWFDPGKGYGFIVPDDPSLTDLKDVLLHVTSLRETGRETAQEGAPIDCDCVRRPKGWQVVLVHDLGEGDPALAAPVRRPAANGHAIPDADDASGLLEPAIVKWFNRTKGYGFVVRDGQSGDIFVHVETLRRCGLDDLLPGETVSVRFADGPKGLVVAEIRPGG</sequence>
<dbReference type="CDD" id="cd04458">
    <property type="entry name" value="CSP_CDS"/>
    <property type="match status" value="2"/>
</dbReference>
<feature type="domain" description="CSD" evidence="1">
    <location>
        <begin position="126"/>
        <end position="191"/>
    </location>
</feature>
<dbReference type="PROSITE" id="PS51857">
    <property type="entry name" value="CSD_2"/>
    <property type="match status" value="2"/>
</dbReference>
<dbReference type="Pfam" id="PF00313">
    <property type="entry name" value="CSD"/>
    <property type="match status" value="2"/>
</dbReference>
<dbReference type="SUPFAM" id="SSF50249">
    <property type="entry name" value="Nucleic acid-binding proteins"/>
    <property type="match status" value="2"/>
</dbReference>
<keyword evidence="3" id="KW-1185">Reference proteome</keyword>
<dbReference type="InterPro" id="IPR002059">
    <property type="entry name" value="CSP_DNA-bd"/>
</dbReference>
<dbReference type="InterPro" id="IPR011129">
    <property type="entry name" value="CSD"/>
</dbReference>
<proteinExistence type="predicted"/>